<evidence type="ECO:0000313" key="10">
    <source>
        <dbReference type="Proteomes" id="UP000318878"/>
    </source>
</evidence>
<dbReference type="GO" id="GO:0070181">
    <property type="term" value="F:small ribosomal subunit rRNA binding"/>
    <property type="evidence" value="ECO:0007669"/>
    <property type="project" value="TreeGrafter"/>
</dbReference>
<evidence type="ECO:0000256" key="6">
    <source>
        <dbReference type="ARBA" id="ARBA00023274"/>
    </source>
</evidence>
<dbReference type="InterPro" id="IPR036510">
    <property type="entry name" value="Ribosomal_bS20_sf"/>
</dbReference>
<dbReference type="PANTHER" id="PTHR33398:SF1">
    <property type="entry name" value="SMALL RIBOSOMAL SUBUNIT PROTEIN BS20C"/>
    <property type="match status" value="1"/>
</dbReference>
<protein>
    <recommendedName>
        <fullName evidence="7 8">Small ribosomal subunit protein bS20</fullName>
    </recommendedName>
</protein>
<dbReference type="Pfam" id="PF01649">
    <property type="entry name" value="Ribosomal_S20p"/>
    <property type="match status" value="1"/>
</dbReference>
<dbReference type="SUPFAM" id="SSF46992">
    <property type="entry name" value="Ribosomal protein S20"/>
    <property type="match status" value="1"/>
</dbReference>
<dbReference type="GO" id="GO:0006412">
    <property type="term" value="P:translation"/>
    <property type="evidence" value="ECO:0007669"/>
    <property type="project" value="UniProtKB-UniRule"/>
</dbReference>
<dbReference type="InterPro" id="IPR002583">
    <property type="entry name" value="Ribosomal_bS20"/>
</dbReference>
<evidence type="ECO:0000256" key="4">
    <source>
        <dbReference type="ARBA" id="ARBA00022884"/>
    </source>
</evidence>
<dbReference type="RefSeq" id="WP_146434644.1">
    <property type="nucleotide sequence ID" value="NZ_SJPF01000004.1"/>
</dbReference>
<dbReference type="AlphaFoldDB" id="A0A5C5V0V9"/>
<dbReference type="EMBL" id="SJPF01000004">
    <property type="protein sequence ID" value="TWT32021.1"/>
    <property type="molecule type" value="Genomic_DNA"/>
</dbReference>
<proteinExistence type="inferred from homology"/>
<evidence type="ECO:0000256" key="3">
    <source>
        <dbReference type="ARBA" id="ARBA00022730"/>
    </source>
</evidence>
<dbReference type="NCBIfam" id="TIGR00029">
    <property type="entry name" value="S20"/>
    <property type="match status" value="1"/>
</dbReference>
<dbReference type="Gene3D" id="1.20.58.110">
    <property type="entry name" value="Ribosomal protein S20"/>
    <property type="match status" value="1"/>
</dbReference>
<keyword evidence="5 8" id="KW-0689">Ribosomal protein</keyword>
<dbReference type="HAMAP" id="MF_00500">
    <property type="entry name" value="Ribosomal_bS20"/>
    <property type="match status" value="1"/>
</dbReference>
<sequence length="91" mass="9794">MPNTKSAKKRLRQNEVRRARNRAIKSVLRHQIRKVRTAIAAGDAATMDAELKAAVKRLDKTAAAGVIHANAAARVKSRLNAAVKAAKTAKA</sequence>
<evidence type="ECO:0000313" key="9">
    <source>
        <dbReference type="EMBL" id="TWT32021.1"/>
    </source>
</evidence>
<dbReference type="OrthoDB" id="289707at2"/>
<name>A0A5C5V0V9_9BACT</name>
<organism evidence="9 10">
    <name type="scientific">Blastopirellula retiformator</name>
    <dbReference type="NCBI Taxonomy" id="2527970"/>
    <lineage>
        <taxon>Bacteria</taxon>
        <taxon>Pseudomonadati</taxon>
        <taxon>Planctomycetota</taxon>
        <taxon>Planctomycetia</taxon>
        <taxon>Pirellulales</taxon>
        <taxon>Pirellulaceae</taxon>
        <taxon>Blastopirellula</taxon>
    </lineage>
</organism>
<evidence type="ECO:0000256" key="7">
    <source>
        <dbReference type="ARBA" id="ARBA00035136"/>
    </source>
</evidence>
<dbReference type="PANTHER" id="PTHR33398">
    <property type="entry name" value="30S RIBOSOMAL PROTEIN S20"/>
    <property type="match status" value="1"/>
</dbReference>
<gene>
    <name evidence="8 9" type="primary">rpsT</name>
    <name evidence="9" type="ORF">Enr8_39470</name>
</gene>
<dbReference type="FunFam" id="1.20.58.110:FF:000001">
    <property type="entry name" value="30S ribosomal protein S20"/>
    <property type="match status" value="1"/>
</dbReference>
<accession>A0A5C5V0V9</accession>
<comment type="caution">
    <text evidence="9">The sequence shown here is derived from an EMBL/GenBank/DDBJ whole genome shotgun (WGS) entry which is preliminary data.</text>
</comment>
<comment type="function">
    <text evidence="1 8">Binds directly to 16S ribosomal RNA.</text>
</comment>
<dbReference type="Proteomes" id="UP000318878">
    <property type="component" value="Unassembled WGS sequence"/>
</dbReference>
<comment type="similarity">
    <text evidence="2 8">Belongs to the bacterial ribosomal protein bS20 family.</text>
</comment>
<dbReference type="GO" id="GO:0003735">
    <property type="term" value="F:structural constituent of ribosome"/>
    <property type="evidence" value="ECO:0007669"/>
    <property type="project" value="InterPro"/>
</dbReference>
<keyword evidence="4 8" id="KW-0694">RNA-binding</keyword>
<evidence type="ECO:0000256" key="2">
    <source>
        <dbReference type="ARBA" id="ARBA00007634"/>
    </source>
</evidence>
<dbReference type="GO" id="GO:0005829">
    <property type="term" value="C:cytosol"/>
    <property type="evidence" value="ECO:0007669"/>
    <property type="project" value="TreeGrafter"/>
</dbReference>
<evidence type="ECO:0000256" key="5">
    <source>
        <dbReference type="ARBA" id="ARBA00022980"/>
    </source>
</evidence>
<keyword evidence="3 8" id="KW-0699">rRNA-binding</keyword>
<dbReference type="GO" id="GO:0015935">
    <property type="term" value="C:small ribosomal subunit"/>
    <property type="evidence" value="ECO:0007669"/>
    <property type="project" value="TreeGrafter"/>
</dbReference>
<keyword evidence="10" id="KW-1185">Reference proteome</keyword>
<reference evidence="9 10" key="1">
    <citation type="submission" date="2019-02" db="EMBL/GenBank/DDBJ databases">
        <title>Deep-cultivation of Planctomycetes and their phenomic and genomic characterization uncovers novel biology.</title>
        <authorList>
            <person name="Wiegand S."/>
            <person name="Jogler M."/>
            <person name="Boedeker C."/>
            <person name="Pinto D."/>
            <person name="Vollmers J."/>
            <person name="Rivas-Marin E."/>
            <person name="Kohn T."/>
            <person name="Peeters S.H."/>
            <person name="Heuer A."/>
            <person name="Rast P."/>
            <person name="Oberbeckmann S."/>
            <person name="Bunk B."/>
            <person name="Jeske O."/>
            <person name="Meyerdierks A."/>
            <person name="Storesund J.E."/>
            <person name="Kallscheuer N."/>
            <person name="Luecker S."/>
            <person name="Lage O.M."/>
            <person name="Pohl T."/>
            <person name="Merkel B.J."/>
            <person name="Hornburger P."/>
            <person name="Mueller R.-W."/>
            <person name="Bruemmer F."/>
            <person name="Labrenz M."/>
            <person name="Spormann A.M."/>
            <person name="Op Den Camp H."/>
            <person name="Overmann J."/>
            <person name="Amann R."/>
            <person name="Jetten M.S.M."/>
            <person name="Mascher T."/>
            <person name="Medema M.H."/>
            <person name="Devos D.P."/>
            <person name="Kaster A.-K."/>
            <person name="Ovreas L."/>
            <person name="Rohde M."/>
            <person name="Galperin M.Y."/>
            <person name="Jogler C."/>
        </authorList>
    </citation>
    <scope>NUCLEOTIDE SEQUENCE [LARGE SCALE GENOMIC DNA]</scope>
    <source>
        <strain evidence="9 10">Enr8</strain>
    </source>
</reference>
<keyword evidence="6 8" id="KW-0687">Ribonucleoprotein</keyword>
<evidence type="ECO:0000256" key="1">
    <source>
        <dbReference type="ARBA" id="ARBA00003134"/>
    </source>
</evidence>
<evidence type="ECO:0000256" key="8">
    <source>
        <dbReference type="HAMAP-Rule" id="MF_00500"/>
    </source>
</evidence>